<proteinExistence type="predicted"/>
<accession>A0ABV4EYW5</accession>
<sequence length="53" mass="5978">MHFERANSSVVKSIPQRDVLGTRLRLYARSQTIPHIDELVLGRIPFGDVLAFG</sequence>
<organism evidence="1 2">
    <name type="scientific">Bradyrhizobium elkanii</name>
    <dbReference type="NCBI Taxonomy" id="29448"/>
    <lineage>
        <taxon>Bacteria</taxon>
        <taxon>Pseudomonadati</taxon>
        <taxon>Pseudomonadota</taxon>
        <taxon>Alphaproteobacteria</taxon>
        <taxon>Hyphomicrobiales</taxon>
        <taxon>Nitrobacteraceae</taxon>
        <taxon>Bradyrhizobium</taxon>
    </lineage>
</organism>
<comment type="caution">
    <text evidence="1">The sequence shown here is derived from an EMBL/GenBank/DDBJ whole genome shotgun (WGS) entry which is preliminary data.</text>
</comment>
<evidence type="ECO:0000313" key="1">
    <source>
        <dbReference type="EMBL" id="MEY9316377.1"/>
    </source>
</evidence>
<gene>
    <name evidence="1" type="ORF">ABIF29_003176</name>
</gene>
<keyword evidence="2" id="KW-1185">Reference proteome</keyword>
<evidence type="ECO:0000313" key="2">
    <source>
        <dbReference type="Proteomes" id="UP001565471"/>
    </source>
</evidence>
<name>A0ABV4EYW5_BRAEL</name>
<protein>
    <submittedName>
        <fullName evidence="1">Uncharacterized protein</fullName>
    </submittedName>
</protein>
<dbReference type="EMBL" id="JBGBZA010000002">
    <property type="protein sequence ID" value="MEY9316377.1"/>
    <property type="molecule type" value="Genomic_DNA"/>
</dbReference>
<dbReference type="Proteomes" id="UP001565471">
    <property type="component" value="Unassembled WGS sequence"/>
</dbReference>
<dbReference type="RefSeq" id="WP_016842776.1">
    <property type="nucleotide sequence ID" value="NZ_CP126026.1"/>
</dbReference>
<reference evidence="1 2" key="1">
    <citation type="submission" date="2024-07" db="EMBL/GenBank/DDBJ databases">
        <title>Genomic Encyclopedia of Type Strains, Phase V (KMG-V): Genome sequencing to study the core and pangenomes of soil and plant-associated prokaryotes.</title>
        <authorList>
            <person name="Whitman W."/>
        </authorList>
    </citation>
    <scope>NUCLEOTIDE SEQUENCE [LARGE SCALE GENOMIC DNA]</scope>
    <source>
        <strain evidence="1 2">USDA 415</strain>
    </source>
</reference>